<dbReference type="GeneID" id="18931757"/>
<evidence type="ECO:0000313" key="2">
    <source>
        <dbReference type="Proteomes" id="UP000001072"/>
    </source>
</evidence>
<dbReference type="KEGG" id="mlr:MELLADRAFT_71208"/>
<proteinExistence type="predicted"/>
<name>F4RD99_MELLP</name>
<reference evidence="2" key="1">
    <citation type="journal article" date="2011" name="Proc. Natl. Acad. Sci. U.S.A.">
        <title>Obligate biotrophy features unraveled by the genomic analysis of rust fungi.</title>
        <authorList>
            <person name="Duplessis S."/>
            <person name="Cuomo C.A."/>
            <person name="Lin Y.-C."/>
            <person name="Aerts A."/>
            <person name="Tisserant E."/>
            <person name="Veneault-Fourrey C."/>
            <person name="Joly D.L."/>
            <person name="Hacquard S."/>
            <person name="Amselem J."/>
            <person name="Cantarel B.L."/>
            <person name="Chiu R."/>
            <person name="Coutinho P.M."/>
            <person name="Feau N."/>
            <person name="Field M."/>
            <person name="Frey P."/>
            <person name="Gelhaye E."/>
            <person name="Goldberg J."/>
            <person name="Grabherr M.G."/>
            <person name="Kodira C.D."/>
            <person name="Kohler A."/>
            <person name="Kuees U."/>
            <person name="Lindquist E.A."/>
            <person name="Lucas S.M."/>
            <person name="Mago R."/>
            <person name="Mauceli E."/>
            <person name="Morin E."/>
            <person name="Murat C."/>
            <person name="Pangilinan J.L."/>
            <person name="Park R."/>
            <person name="Pearson M."/>
            <person name="Quesneville H."/>
            <person name="Rouhier N."/>
            <person name="Sakthikumar S."/>
            <person name="Salamov A.A."/>
            <person name="Schmutz J."/>
            <person name="Selles B."/>
            <person name="Shapiro H."/>
            <person name="Tanguay P."/>
            <person name="Tuskan G.A."/>
            <person name="Henrissat B."/>
            <person name="Van de Peer Y."/>
            <person name="Rouze P."/>
            <person name="Ellis J.G."/>
            <person name="Dodds P.N."/>
            <person name="Schein J.E."/>
            <person name="Zhong S."/>
            <person name="Hamelin R.C."/>
            <person name="Grigoriev I.V."/>
            <person name="Szabo L.J."/>
            <person name="Martin F."/>
        </authorList>
    </citation>
    <scope>NUCLEOTIDE SEQUENCE [LARGE SCALE GENOMIC DNA]</scope>
    <source>
        <strain evidence="2">98AG31 / pathotype 3-4-7</strain>
    </source>
</reference>
<dbReference type="AlphaFoldDB" id="F4RD99"/>
<dbReference type="EMBL" id="GL883097">
    <property type="protein sequence ID" value="EGG09364.1"/>
    <property type="molecule type" value="Genomic_DNA"/>
</dbReference>
<dbReference type="VEuPathDB" id="FungiDB:MELLADRAFT_71208"/>
<keyword evidence="2" id="KW-1185">Reference proteome</keyword>
<dbReference type="InParanoid" id="F4RD99"/>
<dbReference type="RefSeq" id="XP_007407091.1">
    <property type="nucleotide sequence ID" value="XM_007407029.1"/>
</dbReference>
<sequence>MPATGYSRKAVITSAEGAPFVTYTCDEGCDSTSRMPVRHCCRIVQTDIQFTGCEGPIPIVNGA</sequence>
<organism evidence="2">
    <name type="scientific">Melampsora larici-populina (strain 98AG31 / pathotype 3-4-7)</name>
    <name type="common">Poplar leaf rust fungus</name>
    <dbReference type="NCBI Taxonomy" id="747676"/>
    <lineage>
        <taxon>Eukaryota</taxon>
        <taxon>Fungi</taxon>
        <taxon>Dikarya</taxon>
        <taxon>Basidiomycota</taxon>
        <taxon>Pucciniomycotina</taxon>
        <taxon>Pucciniomycetes</taxon>
        <taxon>Pucciniales</taxon>
        <taxon>Melampsoraceae</taxon>
        <taxon>Melampsora</taxon>
    </lineage>
</organism>
<gene>
    <name evidence="1" type="ORF">MELLADRAFT_71208</name>
</gene>
<accession>F4RD99</accession>
<protein>
    <submittedName>
        <fullName evidence="1">Uncharacterized protein</fullName>
    </submittedName>
</protein>
<dbReference type="HOGENOM" id="CLU_2886283_0_0_1"/>
<evidence type="ECO:0000313" key="1">
    <source>
        <dbReference type="EMBL" id="EGG09364.1"/>
    </source>
</evidence>
<dbReference type="Proteomes" id="UP000001072">
    <property type="component" value="Unassembled WGS sequence"/>
</dbReference>